<accession>A0ABS6JL24</accession>
<dbReference type="Proteomes" id="UP000784880">
    <property type="component" value="Unassembled WGS sequence"/>
</dbReference>
<protein>
    <submittedName>
        <fullName evidence="2">M20 family metallopeptidase</fullName>
    </submittedName>
</protein>
<evidence type="ECO:0000259" key="1">
    <source>
        <dbReference type="Pfam" id="PF07687"/>
    </source>
</evidence>
<dbReference type="Pfam" id="PF01546">
    <property type="entry name" value="Peptidase_M20"/>
    <property type="match status" value="1"/>
</dbReference>
<name>A0ABS6JL24_9BACI</name>
<keyword evidence="3" id="KW-1185">Reference proteome</keyword>
<evidence type="ECO:0000313" key="2">
    <source>
        <dbReference type="EMBL" id="MBU9714379.1"/>
    </source>
</evidence>
<dbReference type="PIRSF" id="PIRSF037238">
    <property type="entry name" value="Carboxypeptidase_G2"/>
    <property type="match status" value="1"/>
</dbReference>
<evidence type="ECO:0000313" key="3">
    <source>
        <dbReference type="Proteomes" id="UP000784880"/>
    </source>
</evidence>
<gene>
    <name evidence="2" type="ORF">KS419_21810</name>
</gene>
<dbReference type="InterPro" id="IPR002933">
    <property type="entry name" value="Peptidase_M20"/>
</dbReference>
<dbReference type="PANTHER" id="PTHR43808:SF9">
    <property type="entry name" value="BLL0789 PROTEIN"/>
    <property type="match status" value="1"/>
</dbReference>
<dbReference type="InterPro" id="IPR050072">
    <property type="entry name" value="Peptidase_M20A"/>
</dbReference>
<dbReference type="CDD" id="cd03885">
    <property type="entry name" value="M20_CPDG2"/>
    <property type="match status" value="1"/>
</dbReference>
<comment type="caution">
    <text evidence="2">The sequence shown here is derived from an EMBL/GenBank/DDBJ whole genome shotgun (WGS) entry which is preliminary data.</text>
</comment>
<dbReference type="RefSeq" id="WP_217068911.1">
    <property type="nucleotide sequence ID" value="NZ_JAHQCS010000176.1"/>
</dbReference>
<dbReference type="InterPro" id="IPR017150">
    <property type="entry name" value="Pept_M20_glutamate_carboxypep"/>
</dbReference>
<proteinExistence type="predicted"/>
<sequence>MKSYINNKKEEMLQLLGDLVNMESGTYDKQGVDQVGSFLKKMYNQLGFTVDVQNEERYGNHLVLKHINCNDEPKIIIVAHMDTVFPKGTTKKRPFSHDGKRAYGPGVIDMKGSHVSLLYAIKALTKVDENCLQNILIVFNSDEEIGSPSSRKLIERLAEGKQYALIMEPSRANGKLVSSRKGGGRFMLKITGKGAHSGIEPEKGISAIEELAHKITKLHQLTDYEEGINVNVGLIKGGTSLNTIAPHAEAQIEMRVKTMKQAEEVSQEIKEICSHPDVEGTKLELKGGITRPPMVKNEKAKCLVSLVKEIGEELGIIVDDVSTGGGSDGAFTSAQGVPTIDGLGPIGGNAHSDKEYLEINSLVERTLLLARIIQVLSKDSAS</sequence>
<reference evidence="2 3" key="1">
    <citation type="submission" date="2021-06" db="EMBL/GenBank/DDBJ databases">
        <title>Bacillus sp. RD4P76, an endophyte from a halophyte.</title>
        <authorList>
            <person name="Sun J.-Q."/>
        </authorList>
    </citation>
    <scope>NUCLEOTIDE SEQUENCE [LARGE SCALE GENOMIC DNA]</scope>
    <source>
        <strain evidence="2 3">CGMCC 1.15917</strain>
    </source>
</reference>
<dbReference type="InterPro" id="IPR011650">
    <property type="entry name" value="Peptidase_M20_dimer"/>
</dbReference>
<dbReference type="PANTHER" id="PTHR43808">
    <property type="entry name" value="ACETYLORNITHINE DEACETYLASE"/>
    <property type="match status" value="1"/>
</dbReference>
<feature type="domain" description="Peptidase M20 dimerisation" evidence="1">
    <location>
        <begin position="179"/>
        <end position="280"/>
    </location>
</feature>
<organism evidence="2 3">
    <name type="scientific">Evansella tamaricis</name>
    <dbReference type="NCBI Taxonomy" id="2069301"/>
    <lineage>
        <taxon>Bacteria</taxon>
        <taxon>Bacillati</taxon>
        <taxon>Bacillota</taxon>
        <taxon>Bacilli</taxon>
        <taxon>Bacillales</taxon>
        <taxon>Bacillaceae</taxon>
        <taxon>Evansella</taxon>
    </lineage>
</organism>
<dbReference type="Pfam" id="PF07687">
    <property type="entry name" value="M20_dimer"/>
    <property type="match status" value="1"/>
</dbReference>
<dbReference type="EMBL" id="JAHQCS010000176">
    <property type="protein sequence ID" value="MBU9714379.1"/>
    <property type="molecule type" value="Genomic_DNA"/>
</dbReference>